<dbReference type="PROSITE" id="PS51352">
    <property type="entry name" value="THIOREDOXIN_2"/>
    <property type="match status" value="1"/>
</dbReference>
<comment type="caution">
    <text evidence="7">The sequence shown here is derived from an EMBL/GenBank/DDBJ whole genome shotgun (WGS) entry which is preliminary data.</text>
</comment>
<dbReference type="SUPFAM" id="SSF48452">
    <property type="entry name" value="TPR-like"/>
    <property type="match status" value="1"/>
</dbReference>
<dbReference type="Gene3D" id="3.40.30.10">
    <property type="entry name" value="Glutaredoxin"/>
    <property type="match status" value="1"/>
</dbReference>
<evidence type="ECO:0000313" key="8">
    <source>
        <dbReference type="Proteomes" id="UP000256900"/>
    </source>
</evidence>
<dbReference type="Proteomes" id="UP000256900">
    <property type="component" value="Unassembled WGS sequence"/>
</dbReference>
<evidence type="ECO:0000256" key="3">
    <source>
        <dbReference type="ARBA" id="ARBA00022982"/>
    </source>
</evidence>
<reference evidence="7 8" key="1">
    <citation type="submission" date="2018-08" db="EMBL/GenBank/DDBJ databases">
        <title>Genomic Encyclopedia of Type Strains, Phase IV (KMG-IV): sequencing the most valuable type-strain genomes for metagenomic binning, comparative biology and taxonomic classification.</title>
        <authorList>
            <person name="Goeker M."/>
        </authorList>
    </citation>
    <scope>NUCLEOTIDE SEQUENCE [LARGE SCALE GENOMIC DNA]</scope>
    <source>
        <strain evidence="7 8">BW863</strain>
    </source>
</reference>
<accession>A0A3D9Z3X7</accession>
<dbReference type="PANTHER" id="PTHR45663:SF11">
    <property type="entry name" value="GEO12009P1"/>
    <property type="match status" value="1"/>
</dbReference>
<protein>
    <submittedName>
        <fullName evidence="7">Thioredoxin</fullName>
    </submittedName>
</protein>
<evidence type="ECO:0000256" key="1">
    <source>
        <dbReference type="ARBA" id="ARBA00008987"/>
    </source>
</evidence>
<evidence type="ECO:0000259" key="6">
    <source>
        <dbReference type="PROSITE" id="PS51352"/>
    </source>
</evidence>
<evidence type="ECO:0000313" key="7">
    <source>
        <dbReference type="EMBL" id="REF89485.1"/>
    </source>
</evidence>
<dbReference type="PRINTS" id="PR00421">
    <property type="entry name" value="THIOREDOXIN"/>
</dbReference>
<dbReference type="GO" id="GO:0006950">
    <property type="term" value="P:response to stress"/>
    <property type="evidence" value="ECO:0007669"/>
    <property type="project" value="UniProtKB-ARBA"/>
</dbReference>
<dbReference type="GO" id="GO:0015035">
    <property type="term" value="F:protein-disulfide reductase activity"/>
    <property type="evidence" value="ECO:0007669"/>
    <property type="project" value="UniProtKB-ARBA"/>
</dbReference>
<dbReference type="GO" id="GO:0045454">
    <property type="term" value="P:cell redox homeostasis"/>
    <property type="evidence" value="ECO:0007669"/>
    <property type="project" value="TreeGrafter"/>
</dbReference>
<keyword evidence="3" id="KW-0249">Electron transport</keyword>
<dbReference type="Pfam" id="PF14559">
    <property type="entry name" value="TPR_19"/>
    <property type="match status" value="1"/>
</dbReference>
<keyword evidence="2" id="KW-0813">Transport</keyword>
<dbReference type="Pfam" id="PF00085">
    <property type="entry name" value="Thioredoxin"/>
    <property type="match status" value="1"/>
</dbReference>
<dbReference type="EMBL" id="QUMO01000001">
    <property type="protein sequence ID" value="REF89485.1"/>
    <property type="molecule type" value="Genomic_DNA"/>
</dbReference>
<keyword evidence="4" id="KW-1015">Disulfide bond</keyword>
<gene>
    <name evidence="7" type="ORF">DES32_0707</name>
</gene>
<dbReference type="PANTHER" id="PTHR45663">
    <property type="entry name" value="GEO12009P1"/>
    <property type="match status" value="1"/>
</dbReference>
<evidence type="ECO:0000256" key="2">
    <source>
        <dbReference type="ARBA" id="ARBA00022448"/>
    </source>
</evidence>
<dbReference type="InterPro" id="IPR013766">
    <property type="entry name" value="Thioredoxin_domain"/>
</dbReference>
<dbReference type="GO" id="GO:0005829">
    <property type="term" value="C:cytosol"/>
    <property type="evidence" value="ECO:0007669"/>
    <property type="project" value="TreeGrafter"/>
</dbReference>
<evidence type="ECO:0000256" key="4">
    <source>
        <dbReference type="ARBA" id="ARBA00023157"/>
    </source>
</evidence>
<dbReference type="RefSeq" id="WP_115835248.1">
    <property type="nucleotide sequence ID" value="NZ_CP025086.1"/>
</dbReference>
<dbReference type="FunFam" id="3.40.30.10:FF:000001">
    <property type="entry name" value="Thioredoxin"/>
    <property type="match status" value="1"/>
</dbReference>
<name>A0A3D9Z3X7_9HYPH</name>
<dbReference type="InterPro" id="IPR036249">
    <property type="entry name" value="Thioredoxin-like_sf"/>
</dbReference>
<evidence type="ECO:0000256" key="5">
    <source>
        <dbReference type="ARBA" id="ARBA00023284"/>
    </source>
</evidence>
<dbReference type="SUPFAM" id="SSF52833">
    <property type="entry name" value="Thioredoxin-like"/>
    <property type="match status" value="1"/>
</dbReference>
<dbReference type="Gene3D" id="1.25.40.10">
    <property type="entry name" value="Tetratricopeptide repeat domain"/>
    <property type="match status" value="2"/>
</dbReference>
<feature type="domain" description="Thioredoxin" evidence="6">
    <location>
        <begin position="6"/>
        <end position="141"/>
    </location>
</feature>
<proteinExistence type="inferred from homology"/>
<dbReference type="InterPro" id="IPR011990">
    <property type="entry name" value="TPR-like_helical_dom_sf"/>
</dbReference>
<dbReference type="Pfam" id="PF14561">
    <property type="entry name" value="TPR_20"/>
    <property type="match status" value="1"/>
</dbReference>
<comment type="similarity">
    <text evidence="1">Belongs to the thioredoxin family.</text>
</comment>
<organism evidence="7 8">
    <name type="scientific">Methylovirgula ligni</name>
    <dbReference type="NCBI Taxonomy" id="569860"/>
    <lineage>
        <taxon>Bacteria</taxon>
        <taxon>Pseudomonadati</taxon>
        <taxon>Pseudomonadota</taxon>
        <taxon>Alphaproteobacteria</taxon>
        <taxon>Hyphomicrobiales</taxon>
        <taxon>Beijerinckiaceae</taxon>
        <taxon>Methylovirgula</taxon>
    </lineage>
</organism>
<sequence>MVQLSEQVTDLLPEAPVSKATTAATFANDVLTESGRQPVLVDFWAPWCQPCKQLTPLLEKAVKAAQGKVKLVTMNIDEHPQIAGQLGIRSIPAVIAFQRAQPVDGFMGALPENQVRGFIERLVGPLPEEEDLRGIAEAALAAGDPLAALEIFRALHTENPDDIGARAGLIKASVAAGELAEAERLLAEVPASAAQDPALGAARAAVETAIRAAGVGELGELERRVGAEPNDHQARYDLAIALNAQGRRNEAADALLTIIKRDRDWNEAAARKQLLQFFEAWGNMDAATGAARRKLSALLFS</sequence>
<dbReference type="OrthoDB" id="9790390at2"/>
<keyword evidence="8" id="KW-1185">Reference proteome</keyword>
<keyword evidence="5" id="KW-0676">Redox-active center</keyword>
<dbReference type="AlphaFoldDB" id="A0A3D9Z3X7"/>
<dbReference type="CDD" id="cd02956">
    <property type="entry name" value="ybbN"/>
    <property type="match status" value="1"/>
</dbReference>